<reference evidence="4" key="1">
    <citation type="submission" date="2016-12" db="EMBL/GenBank/DDBJ databases">
        <title>Frequent emergence of pathogenic lineages of Klebsiella pneumoniae via mobilisation of yersiniabactin and colibactin.</title>
        <authorList>
            <person name="Lam M.M.C."/>
            <person name="Wick R.R."/>
            <person name="Wyres K.L."/>
            <person name="Gorrie C."/>
            <person name="Judd L."/>
            <person name="Jenney A."/>
            <person name="Holt K.E."/>
        </authorList>
    </citation>
    <scope>NUCLEOTIDE SEQUENCE</scope>
    <source>
        <strain evidence="4">16852116</strain>
    </source>
</reference>
<evidence type="ECO:0000259" key="3">
    <source>
        <dbReference type="Pfam" id="PF02668"/>
    </source>
</evidence>
<sequence>MVMLKECYESGLSGFTVDGLSVTDTQNFFTQAAPDIREAVLNNGALLLRGVAQSAEPAVFEVIMNALGFRTRDYIGGSSPRSTIKGKVMEATRTPPAWSIILHQEMAYVKHPPEIIAFSCVKPATEGGDSTIGDMRRITKLVEPSTLQLLTERGLRLRRTLPDENRVHLKPGIKKSWQEALSAKTKEEAEFACRSRDWEFEWWNDDLILWQDCISPVRQHTRKNELIWCNQAHFWGAAAMIEWARVDSRNEDEEELKEAAQNCPELLESMCFGDGEPLPEELTLNLFHLVKGLEQDVNMNTGDILLLDNLQFAHGRHAFSGNREINVIIADWPEH</sequence>
<keyword evidence="4" id="KW-0223">Dioxygenase</keyword>
<evidence type="ECO:0000256" key="1">
    <source>
        <dbReference type="ARBA" id="ARBA00001954"/>
    </source>
</evidence>
<dbReference type="Gene3D" id="3.60.130.10">
    <property type="entry name" value="Clavaminate synthase-like"/>
    <property type="match status" value="1"/>
</dbReference>
<dbReference type="AlphaFoldDB" id="A0A2L1KSR9"/>
<evidence type="ECO:0000313" key="4">
    <source>
        <dbReference type="EMBL" id="AVE25540.1"/>
    </source>
</evidence>
<dbReference type="Pfam" id="PF02668">
    <property type="entry name" value="TauD"/>
    <property type="match status" value="1"/>
</dbReference>
<dbReference type="SUPFAM" id="SSF51197">
    <property type="entry name" value="Clavaminate synthase-like"/>
    <property type="match status" value="1"/>
</dbReference>
<proteinExistence type="predicted"/>
<dbReference type="GO" id="GO:0016706">
    <property type="term" value="F:2-oxoglutarate-dependent dioxygenase activity"/>
    <property type="evidence" value="ECO:0007669"/>
    <property type="project" value="UniProtKB-ARBA"/>
</dbReference>
<dbReference type="InterPro" id="IPR003819">
    <property type="entry name" value="TauD/TfdA-like"/>
</dbReference>
<accession>A0A2L1KSR9</accession>
<name>A0A2L1KSR9_KLEPN</name>
<protein>
    <submittedName>
        <fullName evidence="4">Taurine catabolism dioxygenase TauD/TfdA</fullName>
    </submittedName>
</protein>
<feature type="domain" description="TauD/TfdA-like" evidence="3">
    <location>
        <begin position="15"/>
        <end position="326"/>
    </location>
</feature>
<organism evidence="4">
    <name type="scientific">Klebsiella pneumoniae</name>
    <dbReference type="NCBI Taxonomy" id="573"/>
    <lineage>
        <taxon>Bacteria</taxon>
        <taxon>Pseudomonadati</taxon>
        <taxon>Pseudomonadota</taxon>
        <taxon>Gammaproteobacteria</taxon>
        <taxon>Enterobacterales</taxon>
        <taxon>Enterobacteriaceae</taxon>
        <taxon>Klebsiella/Raoultella group</taxon>
        <taxon>Klebsiella</taxon>
        <taxon>Klebsiella pneumoniae complex</taxon>
    </lineage>
</organism>
<gene>
    <name evidence="4" type="ORF">ICEKp14_0015</name>
</gene>
<evidence type="ECO:0000256" key="2">
    <source>
        <dbReference type="ARBA" id="ARBA00023002"/>
    </source>
</evidence>
<dbReference type="PANTHER" id="PTHR10696:SF21">
    <property type="entry name" value="TAUD_TFDA-LIKE DOMAIN-CONTAINING PROTEIN"/>
    <property type="match status" value="1"/>
</dbReference>
<comment type="cofactor">
    <cofactor evidence="1">
        <name>Fe(2+)</name>
        <dbReference type="ChEBI" id="CHEBI:29033"/>
    </cofactor>
</comment>
<dbReference type="InterPro" id="IPR042098">
    <property type="entry name" value="TauD-like_sf"/>
</dbReference>
<keyword evidence="2" id="KW-0560">Oxidoreductase</keyword>
<dbReference type="EMBL" id="KY454638">
    <property type="protein sequence ID" value="AVE25540.1"/>
    <property type="molecule type" value="Genomic_DNA"/>
</dbReference>
<dbReference type="InterPro" id="IPR050411">
    <property type="entry name" value="AlphaKG_dependent_hydroxylases"/>
</dbReference>
<dbReference type="PANTHER" id="PTHR10696">
    <property type="entry name" value="GAMMA-BUTYROBETAINE HYDROXYLASE-RELATED"/>
    <property type="match status" value="1"/>
</dbReference>